<dbReference type="SMART" id="SM00360">
    <property type="entry name" value="RRM"/>
    <property type="match status" value="1"/>
</dbReference>
<feature type="compositionally biased region" description="Gly residues" evidence="2">
    <location>
        <begin position="83"/>
        <end position="106"/>
    </location>
</feature>
<dbReference type="SUPFAM" id="SSF54928">
    <property type="entry name" value="RNA-binding domain, RBD"/>
    <property type="match status" value="1"/>
</dbReference>
<dbReference type="PANTHER" id="PTHR48027">
    <property type="entry name" value="HETEROGENEOUS NUCLEAR RIBONUCLEOPROTEIN 87F-RELATED"/>
    <property type="match status" value="1"/>
</dbReference>
<dbReference type="InterPro" id="IPR000504">
    <property type="entry name" value="RRM_dom"/>
</dbReference>
<dbReference type="InterPro" id="IPR012677">
    <property type="entry name" value="Nucleotide-bd_a/b_plait_sf"/>
</dbReference>
<proteinExistence type="predicted"/>
<evidence type="ECO:0000259" key="3">
    <source>
        <dbReference type="PROSITE" id="PS50102"/>
    </source>
</evidence>
<reference evidence="4 5" key="1">
    <citation type="submission" date="2018-12" db="EMBL/GenBank/DDBJ databases">
        <title>Flammeovirga pectinis sp. nov., isolated from the gut of the Korean scallop, Patinopecten yessoensis.</title>
        <authorList>
            <person name="Bae J.-W."/>
            <person name="Jeong Y.-S."/>
            <person name="Kang W."/>
        </authorList>
    </citation>
    <scope>NUCLEOTIDE SEQUENCE [LARGE SCALE GENOMIC DNA]</scope>
    <source>
        <strain evidence="4 5">L12M1</strain>
    </source>
</reference>
<dbReference type="InterPro" id="IPR052462">
    <property type="entry name" value="SLIRP/GR-RBP-like"/>
</dbReference>
<dbReference type="Proteomes" id="UP000267268">
    <property type="component" value="Chromosome 1"/>
</dbReference>
<dbReference type="KEGG" id="fll:EI427_04575"/>
<keyword evidence="1" id="KW-0694">RNA-binding</keyword>
<evidence type="ECO:0000313" key="5">
    <source>
        <dbReference type="Proteomes" id="UP000267268"/>
    </source>
</evidence>
<gene>
    <name evidence="4" type="ORF">EI427_04575</name>
</gene>
<organism evidence="4 5">
    <name type="scientific">Flammeovirga pectinis</name>
    <dbReference type="NCBI Taxonomy" id="2494373"/>
    <lineage>
        <taxon>Bacteria</taxon>
        <taxon>Pseudomonadati</taxon>
        <taxon>Bacteroidota</taxon>
        <taxon>Cytophagia</taxon>
        <taxon>Cytophagales</taxon>
        <taxon>Flammeovirgaceae</taxon>
        <taxon>Flammeovirga</taxon>
    </lineage>
</organism>
<dbReference type="OrthoDB" id="9798855at2"/>
<accession>A0A3Q9FK25</accession>
<feature type="region of interest" description="Disordered" evidence="2">
    <location>
        <begin position="75"/>
        <end position="106"/>
    </location>
</feature>
<dbReference type="InterPro" id="IPR035979">
    <property type="entry name" value="RBD_domain_sf"/>
</dbReference>
<feature type="domain" description="RRM" evidence="3">
    <location>
        <begin position="1"/>
        <end position="79"/>
    </location>
</feature>
<name>A0A3Q9FK25_9BACT</name>
<protein>
    <submittedName>
        <fullName evidence="4">RNA-binding protein</fullName>
    </submittedName>
</protein>
<evidence type="ECO:0000313" key="4">
    <source>
        <dbReference type="EMBL" id="AZQ61527.1"/>
    </source>
</evidence>
<keyword evidence="5" id="KW-1185">Reference proteome</keyword>
<evidence type="ECO:0000256" key="2">
    <source>
        <dbReference type="SAM" id="MobiDB-lite"/>
    </source>
</evidence>
<dbReference type="AlphaFoldDB" id="A0A3Q9FK25"/>
<dbReference type="InterPro" id="IPR048289">
    <property type="entry name" value="RRM2_NsCP33-like"/>
</dbReference>
<dbReference type="CDD" id="cd21608">
    <property type="entry name" value="RRM2_NsCP33_like"/>
    <property type="match status" value="1"/>
</dbReference>
<dbReference type="Gene3D" id="3.30.70.330">
    <property type="match status" value="1"/>
</dbReference>
<dbReference type="PROSITE" id="PS50102">
    <property type="entry name" value="RRM"/>
    <property type="match status" value="1"/>
</dbReference>
<dbReference type="RefSeq" id="WP_126612100.1">
    <property type="nucleotide sequence ID" value="NZ_CP034562.1"/>
</dbReference>
<dbReference type="Pfam" id="PF00076">
    <property type="entry name" value="RRM_1"/>
    <property type="match status" value="1"/>
</dbReference>
<dbReference type="EMBL" id="CP034562">
    <property type="protein sequence ID" value="AZQ61527.1"/>
    <property type="molecule type" value="Genomic_DNA"/>
</dbReference>
<evidence type="ECO:0000256" key="1">
    <source>
        <dbReference type="ARBA" id="ARBA00022884"/>
    </source>
</evidence>
<dbReference type="GO" id="GO:0003723">
    <property type="term" value="F:RNA binding"/>
    <property type="evidence" value="ECO:0007669"/>
    <property type="project" value="UniProtKB-KW"/>
</dbReference>
<sequence>MNIFVAKLNYSTQEETLRELFESFGEVSSAKVIIDRETDRSKGFGFVEMPNDEEGMNAIEQLNESELDGRTIVVKQARPRESNGGGGGGRGGYGGGNRGGYGGGRY</sequence>